<dbReference type="EMBL" id="FLUP01000001">
    <property type="protein sequence ID" value="SBW07091.1"/>
    <property type="molecule type" value="Genomic_DNA"/>
</dbReference>
<dbReference type="RefSeq" id="WP_296936403.1">
    <property type="nucleotide sequence ID" value="NZ_LT598928.1"/>
</dbReference>
<evidence type="ECO:0000313" key="1">
    <source>
        <dbReference type="EMBL" id="SBW07091.1"/>
    </source>
</evidence>
<protein>
    <submittedName>
        <fullName evidence="1">Uncharacterized protein</fullName>
    </submittedName>
</protein>
<sequence length="66" mass="7178">MMHEKAMSIHAALGKMLPRVSAEDAETLRICRRNIAELAEQATELENRLIPDLPVTAVALPAEGAL</sequence>
<name>A0A212K5U3_9BACT</name>
<proteinExistence type="predicted"/>
<reference evidence="1" key="1">
    <citation type="submission" date="2016-04" db="EMBL/GenBank/DDBJ databases">
        <authorList>
            <person name="Evans L.H."/>
            <person name="Alamgir A."/>
            <person name="Owens N."/>
            <person name="Weber N.D."/>
            <person name="Virtaneva K."/>
            <person name="Barbian K."/>
            <person name="Babar A."/>
            <person name="Rosenke K."/>
        </authorList>
    </citation>
    <scope>NUCLEOTIDE SEQUENCE</scope>
    <source>
        <strain evidence="1">92-2</strain>
    </source>
</reference>
<accession>A0A212K5U3</accession>
<gene>
    <name evidence="1" type="ORF">KM92DES2_12287</name>
</gene>
<organism evidence="1">
    <name type="scientific">uncultured Desulfovibrio sp</name>
    <dbReference type="NCBI Taxonomy" id="167968"/>
    <lineage>
        <taxon>Bacteria</taxon>
        <taxon>Pseudomonadati</taxon>
        <taxon>Thermodesulfobacteriota</taxon>
        <taxon>Desulfovibrionia</taxon>
        <taxon>Desulfovibrionales</taxon>
        <taxon>Desulfovibrionaceae</taxon>
        <taxon>Desulfovibrio</taxon>
        <taxon>environmental samples</taxon>
    </lineage>
</organism>
<dbReference type="AlphaFoldDB" id="A0A212K5U3"/>